<keyword evidence="1" id="KW-1133">Transmembrane helix</keyword>
<reference evidence="3" key="1">
    <citation type="submission" date="2021-04" db="EMBL/GenBank/DDBJ databases">
        <title>Dactylosporangium aurantiacum NRRL B-8018 full assembly.</title>
        <authorList>
            <person name="Hartkoorn R.C."/>
            <person name="Beaudoing E."/>
            <person name="Hot D."/>
        </authorList>
    </citation>
    <scope>NUCLEOTIDE SEQUENCE</scope>
    <source>
        <strain evidence="3">NRRL B-8018</strain>
    </source>
</reference>
<feature type="transmembrane region" description="Helical" evidence="1">
    <location>
        <begin position="6"/>
        <end position="26"/>
    </location>
</feature>
<organism evidence="3 4">
    <name type="scientific">Dactylosporangium aurantiacum</name>
    <dbReference type="NCBI Taxonomy" id="35754"/>
    <lineage>
        <taxon>Bacteria</taxon>
        <taxon>Bacillati</taxon>
        <taxon>Actinomycetota</taxon>
        <taxon>Actinomycetes</taxon>
        <taxon>Micromonosporales</taxon>
        <taxon>Micromonosporaceae</taxon>
        <taxon>Dactylosporangium</taxon>
    </lineage>
</organism>
<evidence type="ECO:0000313" key="3">
    <source>
        <dbReference type="EMBL" id="UWZ51250.1"/>
    </source>
</evidence>
<feature type="domain" description="Thioredoxin" evidence="2">
    <location>
        <begin position="55"/>
        <end position="177"/>
    </location>
</feature>
<evidence type="ECO:0000313" key="4">
    <source>
        <dbReference type="Proteomes" id="UP001058003"/>
    </source>
</evidence>
<dbReference type="RefSeq" id="WP_052388386.1">
    <property type="nucleotide sequence ID" value="NZ_CP073767.1"/>
</dbReference>
<dbReference type="AlphaFoldDB" id="A0A9Q9MEB9"/>
<keyword evidence="1" id="KW-0472">Membrane</keyword>
<gene>
    <name evidence="3" type="ORF">Daura_31385</name>
</gene>
<name>A0A9Q9MEB9_9ACTN</name>
<protein>
    <submittedName>
        <fullName evidence="3">Redoxin domain-containing protein</fullName>
    </submittedName>
</protein>
<proteinExistence type="predicted"/>
<evidence type="ECO:0000259" key="2">
    <source>
        <dbReference type="PROSITE" id="PS51352"/>
    </source>
</evidence>
<dbReference type="KEGG" id="daur:Daura_31385"/>
<dbReference type="EMBL" id="CP073767">
    <property type="protein sequence ID" value="UWZ51250.1"/>
    <property type="molecule type" value="Genomic_DNA"/>
</dbReference>
<dbReference type="PROSITE" id="PS51352">
    <property type="entry name" value="THIOREDOXIN_2"/>
    <property type="match status" value="1"/>
</dbReference>
<dbReference type="OrthoDB" id="128449at2"/>
<keyword evidence="4" id="KW-1185">Reference proteome</keyword>
<accession>A0A9Q9MEB9</accession>
<evidence type="ECO:0000256" key="1">
    <source>
        <dbReference type="SAM" id="Phobius"/>
    </source>
</evidence>
<dbReference type="Gene3D" id="3.40.30.10">
    <property type="entry name" value="Glutaredoxin"/>
    <property type="match status" value="1"/>
</dbReference>
<dbReference type="InterPro" id="IPR013766">
    <property type="entry name" value="Thioredoxin_domain"/>
</dbReference>
<sequence length="191" mass="19716">MAYVSAALVLVGLVAAVNLLLTFGIVRRLREQTAELAALRAGGGAPVMPDNDVAYPAGTPLDQFITTDVDGVAVSSTTLGSRPLVGFFSPHCLPCKEQLPAFVEHARTRPGGRDGVLAVVVGTAEETAEVVRQLRAVARVVTEPDQGQVQRAFGVTGFPGFILVEDGVVAASNFLLGAVAEHDTAAQPAAG</sequence>
<dbReference type="SUPFAM" id="SSF52833">
    <property type="entry name" value="Thioredoxin-like"/>
    <property type="match status" value="1"/>
</dbReference>
<dbReference type="Proteomes" id="UP001058003">
    <property type="component" value="Chromosome"/>
</dbReference>
<dbReference type="InterPro" id="IPR036249">
    <property type="entry name" value="Thioredoxin-like_sf"/>
</dbReference>
<keyword evidence="1" id="KW-0812">Transmembrane</keyword>